<dbReference type="Proteomes" id="UP000034231">
    <property type="component" value="Unassembled WGS sequence"/>
</dbReference>
<dbReference type="EMBL" id="LBTX01000003">
    <property type="protein sequence ID" value="KKQ50686.1"/>
    <property type="molecule type" value="Genomic_DNA"/>
</dbReference>
<keyword evidence="1" id="KW-0472">Membrane</keyword>
<sequence>MDKNFYWWSGAIVFLTMLVAFLVINSQSELKKQLLCQSLRIRPLSEKFFTWNGILELNQKGEYQPKCI</sequence>
<keyword evidence="1" id="KW-1133">Transmembrane helix</keyword>
<name>A0A0G0LDH7_9BACT</name>
<protein>
    <submittedName>
        <fullName evidence="2">Uncharacterized protein</fullName>
    </submittedName>
</protein>
<gene>
    <name evidence="2" type="ORF">US68_C0003G0052</name>
</gene>
<accession>A0A0G0LDH7</accession>
<evidence type="ECO:0000313" key="3">
    <source>
        <dbReference type="Proteomes" id="UP000034231"/>
    </source>
</evidence>
<proteinExistence type="predicted"/>
<keyword evidence="1" id="KW-0812">Transmembrane</keyword>
<comment type="caution">
    <text evidence="2">The sequence shown here is derived from an EMBL/GenBank/DDBJ whole genome shotgun (WGS) entry which is preliminary data.</text>
</comment>
<evidence type="ECO:0000256" key="1">
    <source>
        <dbReference type="SAM" id="Phobius"/>
    </source>
</evidence>
<feature type="transmembrane region" description="Helical" evidence="1">
    <location>
        <begin position="6"/>
        <end position="24"/>
    </location>
</feature>
<dbReference type="AlphaFoldDB" id="A0A0G0LDH7"/>
<organism evidence="2 3">
    <name type="scientific">Candidatus Shapirobacteria bacterium GW2011_GWE1_38_10</name>
    <dbReference type="NCBI Taxonomy" id="1618488"/>
    <lineage>
        <taxon>Bacteria</taxon>
        <taxon>Candidatus Shapironibacteriota</taxon>
    </lineage>
</organism>
<reference evidence="2 3" key="1">
    <citation type="journal article" date="2015" name="Nature">
        <title>rRNA introns, odd ribosomes, and small enigmatic genomes across a large radiation of phyla.</title>
        <authorList>
            <person name="Brown C.T."/>
            <person name="Hug L.A."/>
            <person name="Thomas B.C."/>
            <person name="Sharon I."/>
            <person name="Castelle C.J."/>
            <person name="Singh A."/>
            <person name="Wilkins M.J."/>
            <person name="Williams K.H."/>
            <person name="Banfield J.F."/>
        </authorList>
    </citation>
    <scope>NUCLEOTIDE SEQUENCE [LARGE SCALE GENOMIC DNA]</scope>
</reference>
<evidence type="ECO:0000313" key="2">
    <source>
        <dbReference type="EMBL" id="KKQ50686.1"/>
    </source>
</evidence>